<name>A0A835I6G9_9MAGN</name>
<dbReference type="PANTHER" id="PTHR36373:SF1">
    <property type="entry name" value="EXPRESSED PROTEIN"/>
    <property type="match status" value="1"/>
</dbReference>
<keyword evidence="3" id="KW-1185">Reference proteome</keyword>
<accession>A0A835I6G9</accession>
<proteinExistence type="predicted"/>
<dbReference type="EMBL" id="JADFTS010000004">
    <property type="protein sequence ID" value="KAF9611314.1"/>
    <property type="molecule type" value="Genomic_DNA"/>
</dbReference>
<organism evidence="2 3">
    <name type="scientific">Coptis chinensis</name>
    <dbReference type="NCBI Taxonomy" id="261450"/>
    <lineage>
        <taxon>Eukaryota</taxon>
        <taxon>Viridiplantae</taxon>
        <taxon>Streptophyta</taxon>
        <taxon>Embryophyta</taxon>
        <taxon>Tracheophyta</taxon>
        <taxon>Spermatophyta</taxon>
        <taxon>Magnoliopsida</taxon>
        <taxon>Ranunculales</taxon>
        <taxon>Ranunculaceae</taxon>
        <taxon>Coptidoideae</taxon>
        <taxon>Coptis</taxon>
    </lineage>
</organism>
<feature type="compositionally biased region" description="Polar residues" evidence="1">
    <location>
        <begin position="129"/>
        <end position="139"/>
    </location>
</feature>
<dbReference type="Proteomes" id="UP000631114">
    <property type="component" value="Unassembled WGS sequence"/>
</dbReference>
<comment type="caution">
    <text evidence="2">The sequence shown here is derived from an EMBL/GenBank/DDBJ whole genome shotgun (WGS) entry which is preliminary data.</text>
</comment>
<feature type="region of interest" description="Disordered" evidence="1">
    <location>
        <begin position="129"/>
        <end position="170"/>
    </location>
</feature>
<dbReference type="AlphaFoldDB" id="A0A835I6G9"/>
<reference evidence="2 3" key="1">
    <citation type="submission" date="2020-10" db="EMBL/GenBank/DDBJ databases">
        <title>The Coptis chinensis genome and diversification of protoberbering-type alkaloids.</title>
        <authorList>
            <person name="Wang B."/>
            <person name="Shu S."/>
            <person name="Song C."/>
            <person name="Liu Y."/>
        </authorList>
    </citation>
    <scope>NUCLEOTIDE SEQUENCE [LARGE SCALE GENOMIC DNA]</scope>
    <source>
        <strain evidence="2">HL-2020</strain>
        <tissue evidence="2">Leaf</tissue>
    </source>
</reference>
<evidence type="ECO:0000313" key="2">
    <source>
        <dbReference type="EMBL" id="KAF9611314.1"/>
    </source>
</evidence>
<evidence type="ECO:0000313" key="3">
    <source>
        <dbReference type="Proteomes" id="UP000631114"/>
    </source>
</evidence>
<feature type="compositionally biased region" description="Polar residues" evidence="1">
    <location>
        <begin position="151"/>
        <end position="164"/>
    </location>
</feature>
<gene>
    <name evidence="2" type="ORF">IFM89_030103</name>
</gene>
<evidence type="ECO:0000256" key="1">
    <source>
        <dbReference type="SAM" id="MobiDB-lite"/>
    </source>
</evidence>
<sequence>MGKKDVYALWNLVNEIRENDVGVLSTETKIDWNNLEWKFIEDDLYEHINAPKWFDFSAPDDFGVHNEAWFCKAESRHPKTAEDFVRSNSKFTSKVKQHLRSISASKTLPFRDRNLKGGFMSLTTTSMNRRVNKSKTFTPPQDRVQEDQENENPNLSTPSNSKNMKLTEKKKILEKSPLDLLQEEWKSKLKSTL</sequence>
<dbReference type="PANTHER" id="PTHR36373">
    <property type="entry name" value="EXPRESSED PROTEIN"/>
    <property type="match status" value="1"/>
</dbReference>
<dbReference type="OrthoDB" id="1924112at2759"/>
<protein>
    <submittedName>
        <fullName evidence="2">Uncharacterized protein</fullName>
    </submittedName>
</protein>